<reference evidence="4" key="1">
    <citation type="submission" date="2015-12" db="EMBL/GenBank/DDBJ databases">
        <title>Complete Genome Sequence of Azospirillum thiophilum BV-S.</title>
        <authorList>
            <person name="Fomenkov A."/>
            <person name="Vincze T."/>
            <person name="Grabovich M."/>
            <person name="Dubinina G."/>
            <person name="Orlova M."/>
            <person name="Belousova E."/>
            <person name="Roberts R.J."/>
        </authorList>
    </citation>
    <scope>NUCLEOTIDE SEQUENCE [LARGE SCALE GENOMIC DNA]</scope>
    <source>
        <strain evidence="4">BV-S</strain>
    </source>
</reference>
<dbReference type="RefSeq" id="WP_045584195.1">
    <property type="nucleotide sequence ID" value="NZ_CP012403.1"/>
</dbReference>
<dbReference type="GO" id="GO:0000166">
    <property type="term" value="F:nucleotide binding"/>
    <property type="evidence" value="ECO:0007669"/>
    <property type="project" value="InterPro"/>
</dbReference>
<evidence type="ECO:0000259" key="2">
    <source>
        <dbReference type="Pfam" id="PF22725"/>
    </source>
</evidence>
<evidence type="ECO:0000259" key="1">
    <source>
        <dbReference type="Pfam" id="PF01408"/>
    </source>
</evidence>
<dbReference type="SUPFAM" id="SSF51735">
    <property type="entry name" value="NAD(P)-binding Rossmann-fold domains"/>
    <property type="match status" value="1"/>
</dbReference>
<feature type="domain" description="Gfo/Idh/MocA-like oxidoreductase N-terminal" evidence="1">
    <location>
        <begin position="4"/>
        <end position="127"/>
    </location>
</feature>
<dbReference type="InterPro" id="IPR055170">
    <property type="entry name" value="GFO_IDH_MocA-like_dom"/>
</dbReference>
<organism evidence="3 4">
    <name type="scientific">Azospirillum thiophilum</name>
    <dbReference type="NCBI Taxonomy" id="528244"/>
    <lineage>
        <taxon>Bacteria</taxon>
        <taxon>Pseudomonadati</taxon>
        <taxon>Pseudomonadota</taxon>
        <taxon>Alphaproteobacteria</taxon>
        <taxon>Rhodospirillales</taxon>
        <taxon>Azospirillaceae</taxon>
        <taxon>Azospirillum</taxon>
    </lineage>
</organism>
<dbReference type="KEGG" id="ati:AL072_21175"/>
<dbReference type="Pfam" id="PF22725">
    <property type="entry name" value="GFO_IDH_MocA_C3"/>
    <property type="match status" value="1"/>
</dbReference>
<dbReference type="Gene3D" id="3.40.50.720">
    <property type="entry name" value="NAD(P)-binding Rossmann-like Domain"/>
    <property type="match status" value="1"/>
</dbReference>
<dbReference type="SUPFAM" id="SSF55347">
    <property type="entry name" value="Glyceraldehyde-3-phosphate dehydrogenase-like, C-terminal domain"/>
    <property type="match status" value="1"/>
</dbReference>
<dbReference type="InterPro" id="IPR051450">
    <property type="entry name" value="Gfo/Idh/MocA_Oxidoreductases"/>
</dbReference>
<dbReference type="EMBL" id="CP012403">
    <property type="protein sequence ID" value="ALG73518.1"/>
    <property type="molecule type" value="Genomic_DNA"/>
</dbReference>
<evidence type="ECO:0000313" key="4">
    <source>
        <dbReference type="Proteomes" id="UP000069935"/>
    </source>
</evidence>
<dbReference type="PANTHER" id="PTHR43377">
    <property type="entry name" value="BILIVERDIN REDUCTASE A"/>
    <property type="match status" value="1"/>
</dbReference>
<dbReference type="Gene3D" id="3.30.360.10">
    <property type="entry name" value="Dihydrodipicolinate Reductase, domain 2"/>
    <property type="match status" value="1"/>
</dbReference>
<reference evidence="3 4" key="2">
    <citation type="journal article" date="2016" name="Genome Announc.">
        <title>Complete Genome Sequence of a Strain of Azospirillum thiophilum Isolated from a Sulfide Spring.</title>
        <authorList>
            <person name="Fomenkov A."/>
            <person name="Vincze T."/>
            <person name="Grabovich M."/>
            <person name="Anton B.P."/>
            <person name="Dubinina G."/>
            <person name="Orlova M."/>
            <person name="Belousova E."/>
            <person name="Roberts R.J."/>
        </authorList>
    </citation>
    <scope>NUCLEOTIDE SEQUENCE [LARGE SCALE GENOMIC DNA]</scope>
    <source>
        <strain evidence="3 4">BV-S</strain>
    </source>
</reference>
<accession>A0AAC8W1T7</accession>
<sequence>MSPLRIAVAGAGVIGRTHIEAMSSSLRQDGHPCRLCAIVDPGDGARALAGRHGVPHHADIEALLSSGEPPDGVIVATPNATHAPIAIACIGRGIPVLVEKPIADTVEAARRLTGAAERAGVPLLVGHHRRHNPILRMAREVIGRGDLGALVTATILYTFLKPDGYFDAAWRREEGGGPILINLIHEIDTLRFLCGDIESLQAASSNRTRGFAVEDTAAVLLRLRGGALATVSLSDAAATPWSWDMTTGESPQFARQHVPTHFFSGTHGSLTVPTLELWRYEGGRGWLDPFTRTALPLTPGNPYALQLAHFARVIRGEEAPVAGGADATETLRATLAVKEAAATGRPVRLLDA</sequence>
<protein>
    <submittedName>
        <fullName evidence="3">Oxidoreductase</fullName>
    </submittedName>
</protein>
<dbReference type="Proteomes" id="UP000069935">
    <property type="component" value="Chromosome 3"/>
</dbReference>
<dbReference type="AlphaFoldDB" id="A0AAC8W1T7"/>
<name>A0AAC8W1T7_9PROT</name>
<feature type="domain" description="GFO/IDH/MocA-like oxidoreductase" evidence="2">
    <location>
        <begin position="136"/>
        <end position="241"/>
    </location>
</feature>
<dbReference type="InterPro" id="IPR036291">
    <property type="entry name" value="NAD(P)-bd_dom_sf"/>
</dbReference>
<dbReference type="PANTHER" id="PTHR43377:SF8">
    <property type="entry name" value="BLR3664 PROTEIN"/>
    <property type="match status" value="1"/>
</dbReference>
<dbReference type="Pfam" id="PF01408">
    <property type="entry name" value="GFO_IDH_MocA"/>
    <property type="match status" value="1"/>
</dbReference>
<keyword evidence="4" id="KW-1185">Reference proteome</keyword>
<proteinExistence type="predicted"/>
<dbReference type="InterPro" id="IPR000683">
    <property type="entry name" value="Gfo/Idh/MocA-like_OxRdtase_N"/>
</dbReference>
<gene>
    <name evidence="3" type="ORF">AL072_21175</name>
</gene>
<evidence type="ECO:0000313" key="3">
    <source>
        <dbReference type="EMBL" id="ALG73518.1"/>
    </source>
</evidence>